<dbReference type="RefSeq" id="WP_100920027.1">
    <property type="nucleotide sequence ID" value="NZ_CP020370.1"/>
</dbReference>
<evidence type="ECO:0000313" key="1">
    <source>
        <dbReference type="EMBL" id="AUB82291.1"/>
    </source>
</evidence>
<dbReference type="KEGG" id="tsy:THSYN_15935"/>
<accession>A0A2K8UB51</accession>
<keyword evidence="2" id="KW-1185">Reference proteome</keyword>
<dbReference type="AlphaFoldDB" id="A0A2K8UB51"/>
<dbReference type="PIRSF" id="PIRSF029287">
    <property type="entry name" value="UCP029287"/>
    <property type="match status" value="1"/>
</dbReference>
<dbReference type="Proteomes" id="UP000232638">
    <property type="component" value="Chromosome"/>
</dbReference>
<evidence type="ECO:0000313" key="2">
    <source>
        <dbReference type="Proteomes" id="UP000232638"/>
    </source>
</evidence>
<dbReference type="InterPro" id="IPR017748">
    <property type="entry name" value="TagF"/>
</dbReference>
<gene>
    <name evidence="1" type="ORF">THSYN_15935</name>
</gene>
<dbReference type="OrthoDB" id="9801841at2"/>
<dbReference type="EMBL" id="CP020370">
    <property type="protein sequence ID" value="AUB82291.1"/>
    <property type="molecule type" value="Genomic_DNA"/>
</dbReference>
<organism evidence="1 2">
    <name type="scientific">Candidatus Thiodictyon syntrophicum</name>
    <dbReference type="NCBI Taxonomy" id="1166950"/>
    <lineage>
        <taxon>Bacteria</taxon>
        <taxon>Pseudomonadati</taxon>
        <taxon>Pseudomonadota</taxon>
        <taxon>Gammaproteobacteria</taxon>
        <taxon>Chromatiales</taxon>
        <taxon>Chromatiaceae</taxon>
        <taxon>Thiodictyon</taxon>
    </lineage>
</organism>
<dbReference type="NCBIfam" id="TIGR03373">
    <property type="entry name" value="VI_minor_4"/>
    <property type="match status" value="1"/>
</dbReference>
<sequence>MTTGGTGFYGKVPSLGDFVSRRLPTELIAPWDQWLQECLAASREQLGDGWLERYLTSPLWRFVLSPGVAGRGVWAGVLMPSVDRVGRYFPLTLACALPAGTNPIAVLDAAHWFEQAEELALAALAEPFSLERFDGQVLALGAPDAAVPRPSPPRPAALGRPNAWHLSAATPADLPGACNRLLAQALEVIFLGYSLWWTQGSERVAPSLLACQGLPPAAGFSALLSGDWAGRDWRLLDTPPADPAQSA</sequence>
<dbReference type="Gene3D" id="3.40.1730.10">
    <property type="entry name" value="pa0076 domain"/>
    <property type="match status" value="1"/>
</dbReference>
<name>A0A2K8UB51_9GAMM</name>
<dbReference type="Pfam" id="PF09867">
    <property type="entry name" value="TagF_N"/>
    <property type="match status" value="1"/>
</dbReference>
<dbReference type="InterPro" id="IPR038225">
    <property type="entry name" value="TagF_sf"/>
</dbReference>
<protein>
    <submittedName>
        <fullName evidence="1">Type VI secretion-associated protein</fullName>
    </submittedName>
</protein>
<reference evidence="1 2" key="1">
    <citation type="submission" date="2017-03" db="EMBL/GenBank/DDBJ databases">
        <title>Complete genome sequence of Candidatus 'Thiodictyon syntrophicum' sp. nov. strain Cad16T, a photolithoautotroph purple sulfur bacterium isolated from an alpine meromictic lake.</title>
        <authorList>
            <person name="Luedin S.M."/>
            <person name="Pothier J.F."/>
            <person name="Danza F."/>
            <person name="Storelli N."/>
            <person name="Wittwer M."/>
            <person name="Tonolla M."/>
        </authorList>
    </citation>
    <scope>NUCLEOTIDE SEQUENCE [LARGE SCALE GENOMIC DNA]</scope>
    <source>
        <strain evidence="1 2">Cad16T</strain>
    </source>
</reference>
<proteinExistence type="predicted"/>